<dbReference type="InterPro" id="IPR036828">
    <property type="entry name" value="TTHA1528-like_sf"/>
</dbReference>
<dbReference type="Gene3D" id="3.40.1530.10">
    <property type="entry name" value="TTHA1528-like"/>
    <property type="match status" value="1"/>
</dbReference>
<accession>A0A399EUN1</accession>
<dbReference type="Pfam" id="PF11432">
    <property type="entry name" value="DUF3197"/>
    <property type="match status" value="1"/>
</dbReference>
<dbReference type="SUPFAM" id="SSF143592">
    <property type="entry name" value="TTHA1528-like"/>
    <property type="match status" value="1"/>
</dbReference>
<comment type="caution">
    <text evidence="1">The sequence shown here is derived from an EMBL/GenBank/DDBJ whole genome shotgun (WGS) entry which is preliminary data.</text>
</comment>
<sequence length="139" mass="15506">MEIVGLRGAPQESLSALKEALKGVNLPEAVVTYVTDWQDQRDQARYAVYVREGRHQVLSLDAFGPRFGPQGVKALDALTRYLLEQGVNEFREAVVPPSRYAALFKLEEDELAKLLVAAANPADPSLYLDPTRRPEGLRR</sequence>
<reference evidence="1 2" key="1">
    <citation type="submission" date="2018-08" db="EMBL/GenBank/DDBJ databases">
        <title>Meiothermus luteus KCTC 52599 genome sequencing project.</title>
        <authorList>
            <person name="Da Costa M.S."/>
            <person name="Albuquerque L."/>
            <person name="Raposo P."/>
            <person name="Froufe H.J.C."/>
            <person name="Barroso C.S."/>
            <person name="Egas C."/>
        </authorList>
    </citation>
    <scope>NUCLEOTIDE SEQUENCE [LARGE SCALE GENOMIC DNA]</scope>
    <source>
        <strain evidence="1 2">KCTC 52599</strain>
    </source>
</reference>
<dbReference type="AlphaFoldDB" id="A0A399EUN1"/>
<evidence type="ECO:0000313" key="2">
    <source>
        <dbReference type="Proteomes" id="UP000265800"/>
    </source>
</evidence>
<proteinExistence type="predicted"/>
<dbReference type="OrthoDB" id="26119at2"/>
<gene>
    <name evidence="1" type="ORF">Mlute_00996</name>
</gene>
<dbReference type="EMBL" id="QWKZ01000023">
    <property type="protein sequence ID" value="RIH87313.1"/>
    <property type="molecule type" value="Genomic_DNA"/>
</dbReference>
<keyword evidence="2" id="KW-1185">Reference proteome</keyword>
<protein>
    <submittedName>
        <fullName evidence="1">Uncharacterized protein</fullName>
    </submittedName>
</protein>
<evidence type="ECO:0000313" key="1">
    <source>
        <dbReference type="EMBL" id="RIH87313.1"/>
    </source>
</evidence>
<dbReference type="RefSeq" id="WP_119359661.1">
    <property type="nucleotide sequence ID" value="NZ_QWKZ01000023.1"/>
</dbReference>
<name>A0A399EUN1_9DEIN</name>
<dbReference type="Proteomes" id="UP000265800">
    <property type="component" value="Unassembled WGS sequence"/>
</dbReference>
<organism evidence="1 2">
    <name type="scientific">Meiothermus luteus</name>
    <dbReference type="NCBI Taxonomy" id="2026184"/>
    <lineage>
        <taxon>Bacteria</taxon>
        <taxon>Thermotogati</taxon>
        <taxon>Deinococcota</taxon>
        <taxon>Deinococci</taxon>
        <taxon>Thermales</taxon>
        <taxon>Thermaceae</taxon>
        <taxon>Meiothermus</taxon>
    </lineage>
</organism>
<dbReference type="InterPro" id="IPR024443">
    <property type="entry name" value="DUF3197"/>
</dbReference>